<dbReference type="Proteomes" id="UP000197025">
    <property type="component" value="Unassembled WGS sequence"/>
</dbReference>
<proteinExistence type="predicted"/>
<name>A0A212QWL6_9CHLR</name>
<keyword evidence="1" id="KW-0812">Transmembrane</keyword>
<sequence length="71" mass="7610">MIPPSRLRWIRMFLAGLIGSAAGWTVATAMWLAFAARGPMPAGGELVIPVTSLGAAFLAAWLAWINWSPSR</sequence>
<keyword evidence="1" id="KW-1133">Transmembrane helix</keyword>
<dbReference type="EMBL" id="FYEK01000027">
    <property type="protein sequence ID" value="SNB64013.1"/>
    <property type="molecule type" value="Genomic_DNA"/>
</dbReference>
<keyword evidence="1" id="KW-0472">Membrane</keyword>
<reference evidence="3" key="1">
    <citation type="submission" date="2017-06" db="EMBL/GenBank/DDBJ databases">
        <authorList>
            <person name="Varghese N."/>
            <person name="Submissions S."/>
        </authorList>
    </citation>
    <scope>NUCLEOTIDE SEQUENCE [LARGE SCALE GENOMIC DNA]</scope>
    <source>
        <strain evidence="3">JAD2</strain>
    </source>
</reference>
<organism evidence="2 3">
    <name type="scientific">Thermoflexus hugenholtzii JAD2</name>
    <dbReference type="NCBI Taxonomy" id="877466"/>
    <lineage>
        <taxon>Bacteria</taxon>
        <taxon>Bacillati</taxon>
        <taxon>Chloroflexota</taxon>
        <taxon>Thermoflexia</taxon>
        <taxon>Thermoflexales</taxon>
        <taxon>Thermoflexaceae</taxon>
        <taxon>Thermoflexus</taxon>
    </lineage>
</organism>
<evidence type="ECO:0000313" key="3">
    <source>
        <dbReference type="Proteomes" id="UP000197025"/>
    </source>
</evidence>
<evidence type="ECO:0000313" key="2">
    <source>
        <dbReference type="EMBL" id="SNB64013.1"/>
    </source>
</evidence>
<gene>
    <name evidence="2" type="ORF">SAMN02746019_00007620</name>
</gene>
<dbReference type="RefSeq" id="WP_088571013.1">
    <property type="nucleotide sequence ID" value="NZ_FYEK01000027.1"/>
</dbReference>
<keyword evidence="3" id="KW-1185">Reference proteome</keyword>
<evidence type="ECO:0000256" key="1">
    <source>
        <dbReference type="SAM" id="Phobius"/>
    </source>
</evidence>
<protein>
    <submittedName>
        <fullName evidence="2">Uncharacterized protein</fullName>
    </submittedName>
</protein>
<feature type="transmembrane region" description="Helical" evidence="1">
    <location>
        <begin position="46"/>
        <end position="67"/>
    </location>
</feature>
<feature type="transmembrane region" description="Helical" evidence="1">
    <location>
        <begin position="12"/>
        <end position="34"/>
    </location>
</feature>
<dbReference type="InParanoid" id="A0A212QWL6"/>
<accession>A0A212QWL6</accession>
<dbReference type="AlphaFoldDB" id="A0A212QWL6"/>